<evidence type="ECO:0000256" key="7">
    <source>
        <dbReference type="ARBA" id="ARBA00023136"/>
    </source>
</evidence>
<dbReference type="GO" id="GO:0031849">
    <property type="term" value="F:olfactory receptor binding"/>
    <property type="evidence" value="ECO:0007669"/>
    <property type="project" value="TreeGrafter"/>
</dbReference>
<evidence type="ECO:0000256" key="3">
    <source>
        <dbReference type="ARBA" id="ARBA00022723"/>
    </source>
</evidence>
<evidence type="ECO:0000313" key="11">
    <source>
        <dbReference type="EMBL" id="QOS14227.1"/>
    </source>
</evidence>
<dbReference type="PANTHER" id="PTHR14402">
    <property type="entry name" value="RECEPTOR TRANSPORTING PROTEIN"/>
    <property type="match status" value="1"/>
</dbReference>
<feature type="compositionally biased region" description="Polar residues" evidence="8">
    <location>
        <begin position="283"/>
        <end position="303"/>
    </location>
</feature>
<keyword evidence="2 9" id="KW-0812">Transmembrane</keyword>
<dbReference type="InterPro" id="IPR027377">
    <property type="entry name" value="ZAR1/RTP1-5-like_Znf-3CxxC"/>
</dbReference>
<feature type="domain" description="3CxxC-type" evidence="10">
    <location>
        <begin position="56"/>
        <end position="168"/>
    </location>
</feature>
<dbReference type="SMART" id="SM01328">
    <property type="entry name" value="zf-3CxxC"/>
    <property type="match status" value="1"/>
</dbReference>
<accession>A0A7M4CJP4</accession>
<dbReference type="GO" id="GO:0016020">
    <property type="term" value="C:membrane"/>
    <property type="evidence" value="ECO:0007669"/>
    <property type="project" value="UniProtKB-SubCell"/>
</dbReference>
<evidence type="ECO:0000256" key="8">
    <source>
        <dbReference type="SAM" id="MobiDB-lite"/>
    </source>
</evidence>
<dbReference type="GO" id="GO:0005737">
    <property type="term" value="C:cytoplasm"/>
    <property type="evidence" value="ECO:0007669"/>
    <property type="project" value="TreeGrafter"/>
</dbReference>
<evidence type="ECO:0000256" key="5">
    <source>
        <dbReference type="ARBA" id="ARBA00022833"/>
    </source>
</evidence>
<dbReference type="GO" id="GO:0001580">
    <property type="term" value="P:detection of chemical stimulus involved in sensory perception of bitter taste"/>
    <property type="evidence" value="ECO:0007669"/>
    <property type="project" value="TreeGrafter"/>
</dbReference>
<keyword evidence="3" id="KW-0479">Metal-binding</keyword>
<dbReference type="EMBL" id="MT955627">
    <property type="protein sequence ID" value="QOS14227.1"/>
    <property type="molecule type" value="mRNA"/>
</dbReference>
<protein>
    <submittedName>
        <fullName evidence="11">RTP4</fullName>
    </submittedName>
</protein>
<dbReference type="AlphaFoldDB" id="A0A7M4CJP4"/>
<comment type="subcellular location">
    <subcellularLocation>
        <location evidence="1">Membrane</location>
        <topology evidence="1">Single-pass membrane protein</topology>
    </subcellularLocation>
</comment>
<evidence type="ECO:0000256" key="4">
    <source>
        <dbReference type="ARBA" id="ARBA00022771"/>
    </source>
</evidence>
<keyword evidence="7 9" id="KW-0472">Membrane</keyword>
<keyword evidence="6 9" id="KW-1133">Transmembrane helix</keyword>
<dbReference type="PANTHER" id="PTHR14402:SF8">
    <property type="entry name" value="RECEPTOR-TRANSPORTING PROTEIN 4"/>
    <property type="match status" value="1"/>
</dbReference>
<evidence type="ECO:0000256" key="2">
    <source>
        <dbReference type="ARBA" id="ARBA00022692"/>
    </source>
</evidence>
<dbReference type="GO" id="GO:0051205">
    <property type="term" value="P:protein insertion into membrane"/>
    <property type="evidence" value="ECO:0007669"/>
    <property type="project" value="TreeGrafter"/>
</dbReference>
<proteinExistence type="evidence at transcript level"/>
<evidence type="ECO:0000256" key="1">
    <source>
        <dbReference type="ARBA" id="ARBA00004167"/>
    </source>
</evidence>
<evidence type="ECO:0000259" key="10">
    <source>
        <dbReference type="SMART" id="SM01328"/>
    </source>
</evidence>
<dbReference type="GO" id="GO:0006612">
    <property type="term" value="P:protein targeting to membrane"/>
    <property type="evidence" value="ECO:0007669"/>
    <property type="project" value="TreeGrafter"/>
</dbReference>
<dbReference type="InterPro" id="IPR026096">
    <property type="entry name" value="R-trans_p"/>
</dbReference>
<organism evidence="11">
    <name type="scientific">Tadarida brasiliensis</name>
    <name type="common">Brazilian free-tailed bat</name>
    <dbReference type="NCBI Taxonomy" id="9438"/>
    <lineage>
        <taxon>Eukaryota</taxon>
        <taxon>Metazoa</taxon>
        <taxon>Chordata</taxon>
        <taxon>Craniata</taxon>
        <taxon>Vertebrata</taxon>
        <taxon>Euteleostomi</taxon>
        <taxon>Mammalia</taxon>
        <taxon>Eutheria</taxon>
        <taxon>Laurasiatheria</taxon>
        <taxon>Chiroptera</taxon>
        <taxon>Yangochiroptera</taxon>
        <taxon>Molossidae</taxon>
        <taxon>Tadarida</taxon>
    </lineage>
</organism>
<evidence type="ECO:0000256" key="9">
    <source>
        <dbReference type="SAM" id="Phobius"/>
    </source>
</evidence>
<name>A0A7M4CJP4_TADBR</name>
<evidence type="ECO:0000256" key="6">
    <source>
        <dbReference type="ARBA" id="ARBA00022989"/>
    </source>
</evidence>
<keyword evidence="4" id="KW-0863">Zinc-finger</keyword>
<feature type="region of interest" description="Disordered" evidence="8">
    <location>
        <begin position="219"/>
        <end position="368"/>
    </location>
</feature>
<feature type="compositionally biased region" description="Polar residues" evidence="8">
    <location>
        <begin position="310"/>
        <end position="368"/>
    </location>
</feature>
<reference evidence="11" key="1">
    <citation type="journal article" date="2020" name="Cell Host Microbe">
        <title>RTP4 Is a Potent IFN-Inducible Anti-flavivirus Effector Engaged in a Host-Virus Arms Race in Bats and Other Mammals.</title>
        <authorList>
            <person name="Boys I.N."/>
            <person name="Xu E."/>
            <person name="Mar K.B."/>
            <person name="De La Cruz-Rivera P.C."/>
            <person name="Eitson J.L."/>
            <person name="Moon B."/>
            <person name="Schoggins J.W."/>
        </authorList>
    </citation>
    <scope>NUCLEOTIDE SEQUENCE</scope>
</reference>
<keyword evidence="5" id="KW-0862">Zinc</keyword>
<sequence>MNSKNKEKMFLDFGTWEQTFQELMQEVKPRDRWSLKLSETLQPDCVGQGWKQYQQKAFGRFRCSSCKRSWASAQVQVLCHMYLERRKSQGQVLMRLFAQRCQKCSRSHFEKPEFSLESAMRILNNLVRRIQERCYENGIRKFPEIPVIPEVLLEGSHDKANCEACILGFCAQGLQNCTITPSKSPFSYMEIGSSLPHSGDMCSQNQAVKQPAEAKVAQGKGYSCEHKRSGPSHATAGTQLPRTGPQPKRETGQQPTPGADQEAAHRTRSQPTQVARSHPAGCTNRQPTQAVGSLPSRSANSLSALGAGPQTPQKTYSQAVRCTSQQLKQETLSQATQGAGLQATKGTDPQPTQKAGPTATHGSDTYNGTHVVWRRQERCSPRRPSPDSFSRYSVPPNDFFGQGNLFVWGCVCVAALWSFIVGKYL</sequence>
<dbReference type="Pfam" id="PF13695">
    <property type="entry name" value="Zn_ribbon_3CxxC"/>
    <property type="match status" value="1"/>
</dbReference>
<dbReference type="GO" id="GO:0008270">
    <property type="term" value="F:zinc ion binding"/>
    <property type="evidence" value="ECO:0007669"/>
    <property type="project" value="UniProtKB-KW"/>
</dbReference>
<feature type="transmembrane region" description="Helical" evidence="9">
    <location>
        <begin position="405"/>
        <end position="422"/>
    </location>
</feature>